<sequence>MSPTPLCKGSWPLEGMLMEMSASLWLQSFTLQSDGVLHNYALPPNCTGDHDKVYFHERFTITVPEELIYIVFSFLPRFKESVDKVLRRPKVVGPGNVLQHLTEMGRALVQDAIYKFAVDPTTKCPVVKLLSRSQLFQWQVTLFNTSKASGVLELQRPKPLSEEVAAALLKMLNPTRTFSHAPQHSNATPLPAPFVPVPTPLPLPSVPAPTPLHMPSAPAALAGNKQLPHGFPVGVDFFTSAKDLPTVSVVRIT</sequence>
<accession>A0A7S3QMR0</accession>
<name>A0A7S3QMR0_DUNTE</name>
<organism evidence="1">
    <name type="scientific">Dunaliella tertiolecta</name>
    <name type="common">Green alga</name>
    <dbReference type="NCBI Taxonomy" id="3047"/>
    <lineage>
        <taxon>Eukaryota</taxon>
        <taxon>Viridiplantae</taxon>
        <taxon>Chlorophyta</taxon>
        <taxon>core chlorophytes</taxon>
        <taxon>Chlorophyceae</taxon>
        <taxon>CS clade</taxon>
        <taxon>Chlamydomonadales</taxon>
        <taxon>Dunaliellaceae</taxon>
        <taxon>Dunaliella</taxon>
    </lineage>
</organism>
<protein>
    <submittedName>
        <fullName evidence="1">Uncharacterized protein</fullName>
    </submittedName>
</protein>
<reference evidence="1" key="1">
    <citation type="submission" date="2021-01" db="EMBL/GenBank/DDBJ databases">
        <authorList>
            <person name="Corre E."/>
            <person name="Pelletier E."/>
            <person name="Niang G."/>
            <person name="Scheremetjew M."/>
            <person name="Finn R."/>
            <person name="Kale V."/>
            <person name="Holt S."/>
            <person name="Cochrane G."/>
            <person name="Meng A."/>
            <person name="Brown T."/>
            <person name="Cohen L."/>
        </authorList>
    </citation>
    <scope>NUCLEOTIDE SEQUENCE</scope>
    <source>
        <strain evidence="1">CCMP1320</strain>
    </source>
</reference>
<proteinExistence type="predicted"/>
<dbReference type="AlphaFoldDB" id="A0A7S3QMR0"/>
<evidence type="ECO:0000313" key="1">
    <source>
        <dbReference type="EMBL" id="CAE0487017.1"/>
    </source>
</evidence>
<gene>
    <name evidence="1" type="ORF">DTER00134_LOCUS2061</name>
</gene>
<dbReference type="EMBL" id="HBIP01004326">
    <property type="protein sequence ID" value="CAE0487017.1"/>
    <property type="molecule type" value="Transcribed_RNA"/>
</dbReference>